<dbReference type="OrthoDB" id="9809995at2"/>
<sequence length="232" mass="24329">MNLLAVDTTADACSAAILMQDGRIHERCIVEPRGHTRHLLPMARELTHATGLSLSDMDALAFGRGPGSFTGLRIATGVVQGLAWGLSLPVVPVSSLATVAAGAIRQHGLSDGSGIAVAFDARMGEVYWGCFVQRDGLPEPVSQECVVAPESVTLPAGDGRPWFGAGSGWRLSDQFPASVSQTMEACYPDRIPHAADIARLALGPAESGQGVPAEEAIPVYIRDEVAWKKSGS</sequence>
<dbReference type="SUPFAM" id="SSF53067">
    <property type="entry name" value="Actin-like ATPase domain"/>
    <property type="match status" value="2"/>
</dbReference>
<protein>
    <recommendedName>
        <fullName evidence="3">tRNA threonylcarbamoyladenosine biosynthesis protein TsaB</fullName>
    </recommendedName>
    <alternativeName>
        <fullName evidence="6">t(6)A37 threonylcarbamoyladenosine biosynthesis protein TsaB</fullName>
    </alternativeName>
</protein>
<dbReference type="EMBL" id="QEKQ01000001">
    <property type="protein sequence ID" value="PVY78997.1"/>
    <property type="molecule type" value="Genomic_DNA"/>
</dbReference>
<dbReference type="FunFam" id="3.30.420.40:FF:000097">
    <property type="entry name" value="tRNA threonylcarbamoyladenosine biosynthesis protein TsaB"/>
    <property type="match status" value="1"/>
</dbReference>
<dbReference type="NCBIfam" id="TIGR03725">
    <property type="entry name" value="T6A_YeaZ"/>
    <property type="match status" value="1"/>
</dbReference>
<evidence type="ECO:0000256" key="2">
    <source>
        <dbReference type="ARBA" id="ARBA00010493"/>
    </source>
</evidence>
<evidence type="ECO:0000313" key="8">
    <source>
        <dbReference type="EMBL" id="PVY78997.1"/>
    </source>
</evidence>
<dbReference type="Gene3D" id="3.30.420.40">
    <property type="match status" value="2"/>
</dbReference>
<evidence type="ECO:0000256" key="3">
    <source>
        <dbReference type="ARBA" id="ARBA00019012"/>
    </source>
</evidence>
<accession>A0A2U1D0U1</accession>
<dbReference type="RefSeq" id="WP_116918187.1">
    <property type="nucleotide sequence ID" value="NZ_QEKQ01000001.1"/>
</dbReference>
<evidence type="ECO:0000256" key="5">
    <source>
        <dbReference type="ARBA" id="ARBA00022694"/>
    </source>
</evidence>
<comment type="caution">
    <text evidence="8">The sequence shown here is derived from an EMBL/GenBank/DDBJ whole genome shotgun (WGS) entry which is preliminary data.</text>
</comment>
<evidence type="ECO:0000256" key="4">
    <source>
        <dbReference type="ARBA" id="ARBA00022490"/>
    </source>
</evidence>
<dbReference type="PANTHER" id="PTHR11735:SF11">
    <property type="entry name" value="TRNA THREONYLCARBAMOYLADENOSINE BIOSYNTHESIS PROTEIN TSAB"/>
    <property type="match status" value="1"/>
</dbReference>
<dbReference type="InterPro" id="IPR022496">
    <property type="entry name" value="T6A_TsaB"/>
</dbReference>
<dbReference type="Proteomes" id="UP000245887">
    <property type="component" value="Unassembled WGS sequence"/>
</dbReference>
<evidence type="ECO:0000256" key="6">
    <source>
        <dbReference type="ARBA" id="ARBA00032446"/>
    </source>
</evidence>
<keyword evidence="4" id="KW-0963">Cytoplasm</keyword>
<feature type="domain" description="Gcp-like" evidence="7">
    <location>
        <begin position="33"/>
        <end position="153"/>
    </location>
</feature>
<reference evidence="8 9" key="1">
    <citation type="submission" date="2018-04" db="EMBL/GenBank/DDBJ databases">
        <title>Genomic Encyclopedia of Type Strains, Phase IV (KMG-IV): sequencing the most valuable type-strain genomes for metagenomic binning, comparative biology and taxonomic classification.</title>
        <authorList>
            <person name="Goeker M."/>
        </authorList>
    </citation>
    <scope>NUCLEOTIDE SEQUENCE [LARGE SCALE GENOMIC DNA]</scope>
    <source>
        <strain evidence="8 9">DSM 28688</strain>
    </source>
</reference>
<dbReference type="AlphaFoldDB" id="A0A2U1D0U1"/>
<dbReference type="GO" id="GO:0005829">
    <property type="term" value="C:cytosol"/>
    <property type="evidence" value="ECO:0007669"/>
    <property type="project" value="TreeGrafter"/>
</dbReference>
<proteinExistence type="inferred from homology"/>
<dbReference type="GO" id="GO:0002949">
    <property type="term" value="P:tRNA threonylcarbamoyladenosine modification"/>
    <property type="evidence" value="ECO:0007669"/>
    <property type="project" value="InterPro"/>
</dbReference>
<evidence type="ECO:0000259" key="7">
    <source>
        <dbReference type="Pfam" id="PF00814"/>
    </source>
</evidence>
<dbReference type="Pfam" id="PF00814">
    <property type="entry name" value="TsaD"/>
    <property type="match status" value="1"/>
</dbReference>
<keyword evidence="5" id="KW-0819">tRNA processing</keyword>
<comment type="similarity">
    <text evidence="2">Belongs to the KAE1 / TsaD family. TsaB subfamily.</text>
</comment>
<evidence type="ECO:0000313" key="9">
    <source>
        <dbReference type="Proteomes" id="UP000245887"/>
    </source>
</evidence>
<dbReference type="CDD" id="cd24032">
    <property type="entry name" value="ASKHA_NBD_TsaB"/>
    <property type="match status" value="1"/>
</dbReference>
<dbReference type="InterPro" id="IPR043129">
    <property type="entry name" value="ATPase_NBD"/>
</dbReference>
<gene>
    <name evidence="8" type="ORF">C8D92_101203</name>
</gene>
<dbReference type="PANTHER" id="PTHR11735">
    <property type="entry name" value="TRNA N6-ADENOSINE THREONYLCARBAMOYLTRANSFERASE"/>
    <property type="match status" value="1"/>
</dbReference>
<evidence type="ECO:0000256" key="1">
    <source>
        <dbReference type="ARBA" id="ARBA00004496"/>
    </source>
</evidence>
<comment type="subcellular location">
    <subcellularLocation>
        <location evidence="1">Cytoplasm</location>
    </subcellularLocation>
</comment>
<dbReference type="InterPro" id="IPR000905">
    <property type="entry name" value="Gcp-like_dom"/>
</dbReference>
<organism evidence="8 9">
    <name type="scientific">Tamilnaduibacter salinus</name>
    <dbReference type="NCBI Taxonomy" id="1484056"/>
    <lineage>
        <taxon>Bacteria</taxon>
        <taxon>Pseudomonadati</taxon>
        <taxon>Pseudomonadota</taxon>
        <taxon>Gammaproteobacteria</taxon>
        <taxon>Pseudomonadales</taxon>
        <taxon>Marinobacteraceae</taxon>
        <taxon>Tamilnaduibacter</taxon>
    </lineage>
</organism>
<name>A0A2U1D0U1_9GAMM</name>